<name>A0ABR3YF69_9PEZI</name>
<proteinExistence type="predicted"/>
<evidence type="ECO:0000313" key="1">
    <source>
        <dbReference type="EMBL" id="KAL1886936.1"/>
    </source>
</evidence>
<keyword evidence="2" id="KW-1185">Reference proteome</keyword>
<evidence type="ECO:0000313" key="2">
    <source>
        <dbReference type="Proteomes" id="UP001583280"/>
    </source>
</evidence>
<dbReference type="CDD" id="cd00303">
    <property type="entry name" value="retropepsin_like"/>
    <property type="match status" value="1"/>
</dbReference>
<dbReference type="EMBL" id="JAWDJO010000388">
    <property type="protein sequence ID" value="KAL1886936.1"/>
    <property type="molecule type" value="Genomic_DNA"/>
</dbReference>
<dbReference type="Gene3D" id="2.40.70.10">
    <property type="entry name" value="Acid Proteases"/>
    <property type="match status" value="1"/>
</dbReference>
<protein>
    <submittedName>
        <fullName evidence="1">Uncharacterized protein</fullName>
    </submittedName>
</protein>
<accession>A0ABR3YF69</accession>
<organism evidence="1 2">
    <name type="scientific">Ceratocystis pirilliformis</name>
    <dbReference type="NCBI Taxonomy" id="259994"/>
    <lineage>
        <taxon>Eukaryota</taxon>
        <taxon>Fungi</taxon>
        <taxon>Dikarya</taxon>
        <taxon>Ascomycota</taxon>
        <taxon>Pezizomycotina</taxon>
        <taxon>Sordariomycetes</taxon>
        <taxon>Hypocreomycetidae</taxon>
        <taxon>Microascales</taxon>
        <taxon>Ceratocystidaceae</taxon>
        <taxon>Ceratocystis</taxon>
    </lineage>
</organism>
<reference evidence="1 2" key="1">
    <citation type="journal article" date="2024" name="IMA Fungus">
        <title>IMA Genome - F19 : A genome assembly and annotation guide to empower mycologists, including annotated draft genome sequences of Ceratocystis pirilliformis, Diaporthe australafricana, Fusarium ophioides, Paecilomyces lecythidis, and Sporothrix stenoceras.</title>
        <authorList>
            <person name="Aylward J."/>
            <person name="Wilson A.M."/>
            <person name="Visagie C.M."/>
            <person name="Spraker J."/>
            <person name="Barnes I."/>
            <person name="Buitendag C."/>
            <person name="Ceriani C."/>
            <person name="Del Mar Angel L."/>
            <person name="du Plessis D."/>
            <person name="Fuchs T."/>
            <person name="Gasser K."/>
            <person name="Kramer D."/>
            <person name="Li W."/>
            <person name="Munsamy K."/>
            <person name="Piso A."/>
            <person name="Price J.L."/>
            <person name="Sonnekus B."/>
            <person name="Thomas C."/>
            <person name="van der Nest A."/>
            <person name="van Dijk A."/>
            <person name="van Heerden A."/>
            <person name="van Vuuren N."/>
            <person name="Yilmaz N."/>
            <person name="Duong T.A."/>
            <person name="van der Merwe N.A."/>
            <person name="Wingfield M.J."/>
            <person name="Wingfield B.D."/>
        </authorList>
    </citation>
    <scope>NUCLEOTIDE SEQUENCE [LARGE SCALE GENOMIC DNA]</scope>
    <source>
        <strain evidence="1 2">CMW 12675</strain>
    </source>
</reference>
<dbReference type="InterPro" id="IPR021109">
    <property type="entry name" value="Peptidase_aspartic_dom_sf"/>
</dbReference>
<sequence>MINQNLVKKLKLTTQKAARARSPNLFNGTKPMICDTITTFELDVGGFREKHAAWVVPNLSDETLIGYPWLKRDNAVIDCENDTIRFKKSGITVFGWNIPSVVEPEFIRRIFTSNKITEQDQKDLGSHAVKVFRASMDNINKVPDRLSRDCQPADPERWKLCIPSWVAADNISVFDPDAQFTKNLPPRR</sequence>
<comment type="caution">
    <text evidence="1">The sequence shown here is derived from an EMBL/GenBank/DDBJ whole genome shotgun (WGS) entry which is preliminary data.</text>
</comment>
<gene>
    <name evidence="1" type="ORF">Cpir12675_006832</name>
</gene>
<dbReference type="Proteomes" id="UP001583280">
    <property type="component" value="Unassembled WGS sequence"/>
</dbReference>